<protein>
    <submittedName>
        <fullName evidence="2">DgyrCDS3836</fullName>
    </submittedName>
</protein>
<feature type="transmembrane region" description="Helical" evidence="1">
    <location>
        <begin position="84"/>
        <end position="108"/>
    </location>
</feature>
<keyword evidence="3" id="KW-1185">Reference proteome</keyword>
<sequence>MPEITGLYSYISTIDWTEPWLIGLIAFHFGAVILTRLTKRDGLARFSLFFIYLILVYFAENVNKWAAANWKLFSKEQYFDSNGLFISITFSGPLLMHAMIIVVVWLYTTSGMLVSLGRAKVKAKAEKTEKTEKTEKSEKTE</sequence>
<dbReference type="EMBL" id="CAJFCJ010000005">
    <property type="protein sequence ID" value="CAD5114795.1"/>
    <property type="molecule type" value="Genomic_DNA"/>
</dbReference>
<proteinExistence type="predicted"/>
<feature type="transmembrane region" description="Helical" evidence="1">
    <location>
        <begin position="20"/>
        <end position="37"/>
    </location>
</feature>
<comment type="caution">
    <text evidence="2">The sequence shown here is derived from an EMBL/GenBank/DDBJ whole genome shotgun (WGS) entry which is preliminary data.</text>
</comment>
<keyword evidence="1" id="KW-1133">Transmembrane helix</keyword>
<dbReference type="Pfam" id="PF14770">
    <property type="entry name" value="TMEM18"/>
    <property type="match status" value="1"/>
</dbReference>
<dbReference type="AlphaFoldDB" id="A0A7I8VEJ2"/>
<keyword evidence="1" id="KW-0812">Transmembrane</keyword>
<dbReference type="Proteomes" id="UP000549394">
    <property type="component" value="Unassembled WGS sequence"/>
</dbReference>
<evidence type="ECO:0000313" key="2">
    <source>
        <dbReference type="EMBL" id="CAD5114795.1"/>
    </source>
</evidence>
<feature type="transmembrane region" description="Helical" evidence="1">
    <location>
        <begin position="42"/>
        <end position="59"/>
    </location>
</feature>
<dbReference type="OrthoDB" id="411535at2759"/>
<accession>A0A7I8VEJ2</accession>
<evidence type="ECO:0000256" key="1">
    <source>
        <dbReference type="SAM" id="Phobius"/>
    </source>
</evidence>
<keyword evidence="1" id="KW-0472">Membrane</keyword>
<name>A0A7I8VEJ2_9ANNE</name>
<reference evidence="2 3" key="1">
    <citation type="submission" date="2020-08" db="EMBL/GenBank/DDBJ databases">
        <authorList>
            <person name="Hejnol A."/>
        </authorList>
    </citation>
    <scope>NUCLEOTIDE SEQUENCE [LARGE SCALE GENOMIC DNA]</scope>
</reference>
<organism evidence="2 3">
    <name type="scientific">Dimorphilus gyrociliatus</name>
    <dbReference type="NCBI Taxonomy" id="2664684"/>
    <lineage>
        <taxon>Eukaryota</taxon>
        <taxon>Metazoa</taxon>
        <taxon>Spiralia</taxon>
        <taxon>Lophotrochozoa</taxon>
        <taxon>Annelida</taxon>
        <taxon>Polychaeta</taxon>
        <taxon>Polychaeta incertae sedis</taxon>
        <taxon>Dinophilidae</taxon>
        <taxon>Dimorphilus</taxon>
    </lineage>
</organism>
<gene>
    <name evidence="2" type="ORF">DGYR_LOCUS3613</name>
</gene>
<evidence type="ECO:0000313" key="3">
    <source>
        <dbReference type="Proteomes" id="UP000549394"/>
    </source>
</evidence>
<dbReference type="InterPro" id="IPR026721">
    <property type="entry name" value="TMEM18"/>
</dbReference>